<feature type="compositionally biased region" description="Gly residues" evidence="1">
    <location>
        <begin position="33"/>
        <end position="43"/>
    </location>
</feature>
<dbReference type="Proteomes" id="UP000314294">
    <property type="component" value="Unassembled WGS sequence"/>
</dbReference>
<proteinExistence type="predicted"/>
<evidence type="ECO:0000256" key="1">
    <source>
        <dbReference type="SAM" id="MobiDB-lite"/>
    </source>
</evidence>
<evidence type="ECO:0000313" key="3">
    <source>
        <dbReference type="Proteomes" id="UP000314294"/>
    </source>
</evidence>
<organism evidence="2 3">
    <name type="scientific">Liparis tanakae</name>
    <name type="common">Tanaka's snailfish</name>
    <dbReference type="NCBI Taxonomy" id="230148"/>
    <lineage>
        <taxon>Eukaryota</taxon>
        <taxon>Metazoa</taxon>
        <taxon>Chordata</taxon>
        <taxon>Craniata</taxon>
        <taxon>Vertebrata</taxon>
        <taxon>Euteleostomi</taxon>
        <taxon>Actinopterygii</taxon>
        <taxon>Neopterygii</taxon>
        <taxon>Teleostei</taxon>
        <taxon>Neoteleostei</taxon>
        <taxon>Acanthomorphata</taxon>
        <taxon>Eupercaria</taxon>
        <taxon>Perciformes</taxon>
        <taxon>Cottioidei</taxon>
        <taxon>Cottales</taxon>
        <taxon>Liparidae</taxon>
        <taxon>Liparis</taxon>
    </lineage>
</organism>
<keyword evidence="3" id="KW-1185">Reference proteome</keyword>
<gene>
    <name evidence="2" type="ORF">EYF80_039158</name>
</gene>
<accession>A0A4Z2GC06</accession>
<dbReference type="EMBL" id="SRLO01000610">
    <property type="protein sequence ID" value="TNN50645.1"/>
    <property type="molecule type" value="Genomic_DNA"/>
</dbReference>
<evidence type="ECO:0000313" key="2">
    <source>
        <dbReference type="EMBL" id="TNN50645.1"/>
    </source>
</evidence>
<dbReference type="AlphaFoldDB" id="A0A4Z2GC06"/>
<reference evidence="2 3" key="1">
    <citation type="submission" date="2019-03" db="EMBL/GenBank/DDBJ databases">
        <title>First draft genome of Liparis tanakae, snailfish: a comprehensive survey of snailfish specific genes.</title>
        <authorList>
            <person name="Kim W."/>
            <person name="Song I."/>
            <person name="Jeong J.-H."/>
            <person name="Kim D."/>
            <person name="Kim S."/>
            <person name="Ryu S."/>
            <person name="Song J.Y."/>
            <person name="Lee S.K."/>
        </authorList>
    </citation>
    <scope>NUCLEOTIDE SEQUENCE [LARGE SCALE GENOMIC DNA]</scope>
    <source>
        <tissue evidence="2">Muscle</tissue>
    </source>
</reference>
<name>A0A4Z2GC06_9TELE</name>
<protein>
    <submittedName>
        <fullName evidence="2">Uncharacterized protein</fullName>
    </submittedName>
</protein>
<comment type="caution">
    <text evidence="2">The sequence shown here is derived from an EMBL/GenBank/DDBJ whole genome shotgun (WGS) entry which is preliminary data.</text>
</comment>
<feature type="region of interest" description="Disordered" evidence="1">
    <location>
        <begin position="23"/>
        <end position="43"/>
    </location>
</feature>
<sequence>MSGYCCIFAKRLGKWGVGSLQAGSERRANGGATRRGGGDSMGGSGFIPRPLQLLSHLRPSGLPQSPLPPTHLGFKPQRHMSILLGVEPQIPIDVAELRFQPLSVQLSQSSLNYFHNWFLRLPRNDEYSESQSLPYVTPWNESR</sequence>